<reference evidence="2 3" key="1">
    <citation type="submission" date="2020-08" db="EMBL/GenBank/DDBJ databases">
        <title>Genomic Encyclopedia of Type Strains, Phase IV (KMG-IV): sequencing the most valuable type-strain genomes for metagenomic binning, comparative biology and taxonomic classification.</title>
        <authorList>
            <person name="Goeker M."/>
        </authorList>
    </citation>
    <scope>NUCLEOTIDE SEQUENCE [LARGE SCALE GENOMIC DNA]</scope>
    <source>
        <strain evidence="2 3">DSM 102238</strain>
    </source>
</reference>
<evidence type="ECO:0000256" key="1">
    <source>
        <dbReference type="SAM" id="MobiDB-lite"/>
    </source>
</evidence>
<evidence type="ECO:0008006" key="4">
    <source>
        <dbReference type="Google" id="ProtNLM"/>
    </source>
</evidence>
<keyword evidence="3" id="KW-1185">Reference proteome</keyword>
<feature type="compositionally biased region" description="Basic and acidic residues" evidence="1">
    <location>
        <begin position="35"/>
        <end position="55"/>
    </location>
</feature>
<dbReference type="Proteomes" id="UP000542776">
    <property type="component" value="Unassembled WGS sequence"/>
</dbReference>
<dbReference type="EMBL" id="JACIEK010000005">
    <property type="protein sequence ID" value="MBB3998481.1"/>
    <property type="molecule type" value="Genomic_DNA"/>
</dbReference>
<proteinExistence type="predicted"/>
<feature type="region of interest" description="Disordered" evidence="1">
    <location>
        <begin position="1"/>
        <end position="69"/>
    </location>
</feature>
<name>A0A7W6EBV0_9HYPH</name>
<dbReference type="AlphaFoldDB" id="A0A7W6EBV0"/>
<dbReference type="Pfam" id="PF13770">
    <property type="entry name" value="DUF4169"/>
    <property type="match status" value="1"/>
</dbReference>
<accession>A0A7W6EBV0</accession>
<evidence type="ECO:0000313" key="2">
    <source>
        <dbReference type="EMBL" id="MBB3998481.1"/>
    </source>
</evidence>
<protein>
    <recommendedName>
        <fullName evidence="4">DUF4169 family protein</fullName>
    </recommendedName>
</protein>
<feature type="compositionally biased region" description="Basic and acidic residues" evidence="1">
    <location>
        <begin position="16"/>
        <end position="28"/>
    </location>
</feature>
<sequence length="69" mass="7804">MGDLVNLRQIRKRAARAADERKAEDNRIRHGLTKRQRDDASVERSTQDRRLDGMRIVRSGAESGGVDGE</sequence>
<dbReference type="RefSeq" id="WP_183200026.1">
    <property type="nucleotide sequence ID" value="NZ_JACIEK010000005.1"/>
</dbReference>
<comment type="caution">
    <text evidence="2">The sequence shown here is derived from an EMBL/GenBank/DDBJ whole genome shotgun (WGS) entry which is preliminary data.</text>
</comment>
<evidence type="ECO:0000313" key="3">
    <source>
        <dbReference type="Proteomes" id="UP000542776"/>
    </source>
</evidence>
<gene>
    <name evidence="2" type="ORF">GGR04_002322</name>
</gene>
<dbReference type="InterPro" id="IPR025227">
    <property type="entry name" value="DUF4169"/>
</dbReference>
<organism evidence="2 3">
    <name type="scientific">Aureimonas pseudogalii</name>
    <dbReference type="NCBI Taxonomy" id="1744844"/>
    <lineage>
        <taxon>Bacteria</taxon>
        <taxon>Pseudomonadati</taxon>
        <taxon>Pseudomonadota</taxon>
        <taxon>Alphaproteobacteria</taxon>
        <taxon>Hyphomicrobiales</taxon>
        <taxon>Aurantimonadaceae</taxon>
        <taxon>Aureimonas</taxon>
    </lineage>
</organism>